<feature type="compositionally biased region" description="Low complexity" evidence="2">
    <location>
        <begin position="207"/>
        <end position="227"/>
    </location>
</feature>
<evidence type="ECO:0000313" key="4">
    <source>
        <dbReference type="Proteomes" id="UP001652660"/>
    </source>
</evidence>
<dbReference type="Proteomes" id="UP001652660">
    <property type="component" value="Chromosome 6e"/>
</dbReference>
<dbReference type="InterPro" id="IPR051824">
    <property type="entry name" value="LRR_Rcpt-Like_S/T_Kinase"/>
</dbReference>
<dbReference type="InterPro" id="IPR020635">
    <property type="entry name" value="Tyr_kinase_cat_dom"/>
</dbReference>
<dbReference type="GeneID" id="140009616"/>
<evidence type="ECO:0000256" key="2">
    <source>
        <dbReference type="SAM" id="MobiDB-lite"/>
    </source>
</evidence>
<evidence type="ECO:0000259" key="3">
    <source>
        <dbReference type="PROSITE" id="PS50011"/>
    </source>
</evidence>
<gene>
    <name evidence="5" type="primary">LOC140009616</name>
</gene>
<dbReference type="SUPFAM" id="SSF56112">
    <property type="entry name" value="Protein kinase-like (PK-like)"/>
    <property type="match status" value="1"/>
</dbReference>
<dbReference type="PANTHER" id="PTHR48006:SF68">
    <property type="entry name" value="PROTEIN KINASE DOMAIN-CONTAINING PROTEIN"/>
    <property type="match status" value="1"/>
</dbReference>
<dbReference type="RefSeq" id="XP_071911800.1">
    <property type="nucleotide sequence ID" value="XM_072055699.1"/>
</dbReference>
<dbReference type="PANTHER" id="PTHR48006">
    <property type="entry name" value="LEUCINE-RICH REPEAT-CONTAINING PROTEIN DDB_G0281931-RELATED"/>
    <property type="match status" value="1"/>
</dbReference>
<dbReference type="InterPro" id="IPR011009">
    <property type="entry name" value="Kinase-like_dom_sf"/>
</dbReference>
<organism evidence="4 5">
    <name type="scientific">Coffea arabica</name>
    <name type="common">Arabian coffee</name>
    <dbReference type="NCBI Taxonomy" id="13443"/>
    <lineage>
        <taxon>Eukaryota</taxon>
        <taxon>Viridiplantae</taxon>
        <taxon>Streptophyta</taxon>
        <taxon>Embryophyta</taxon>
        <taxon>Tracheophyta</taxon>
        <taxon>Spermatophyta</taxon>
        <taxon>Magnoliopsida</taxon>
        <taxon>eudicotyledons</taxon>
        <taxon>Gunneridae</taxon>
        <taxon>Pentapetalae</taxon>
        <taxon>asterids</taxon>
        <taxon>lamiids</taxon>
        <taxon>Gentianales</taxon>
        <taxon>Rubiaceae</taxon>
        <taxon>Ixoroideae</taxon>
        <taxon>Gardenieae complex</taxon>
        <taxon>Bertiereae - Coffeeae clade</taxon>
        <taxon>Coffeeae</taxon>
        <taxon>Coffea</taxon>
    </lineage>
</organism>
<protein>
    <submittedName>
        <fullName evidence="5">Probable LRR receptor-like serine/threonine-protein kinase At1g07650</fullName>
    </submittedName>
</protein>
<dbReference type="SMART" id="SM00219">
    <property type="entry name" value="TyrKc"/>
    <property type="match status" value="1"/>
</dbReference>
<evidence type="ECO:0000313" key="5">
    <source>
        <dbReference type="RefSeq" id="XP_071911800.1"/>
    </source>
</evidence>
<proteinExistence type="predicted"/>
<dbReference type="Gene3D" id="3.30.200.20">
    <property type="entry name" value="Phosphorylase Kinase, domain 1"/>
    <property type="match status" value="1"/>
</dbReference>
<dbReference type="PROSITE" id="PS50011">
    <property type="entry name" value="PROTEIN_KINASE_DOM"/>
    <property type="match status" value="1"/>
</dbReference>
<reference evidence="5" key="1">
    <citation type="submission" date="2025-08" db="UniProtKB">
        <authorList>
            <consortium name="RefSeq"/>
        </authorList>
    </citation>
    <scope>IDENTIFICATION</scope>
    <source>
        <tissue evidence="5">Leaves</tissue>
    </source>
</reference>
<sequence length="244" mass="27079">MQGQLSDGTVIAVKQLSSKSKQGNLEFVTETGMISALQHPNLIKLKGFSKQDKVRLANKKENLPRRSPRGYMAPEYAMRGYLTAKADVYSYGVVALEIVSGKNNTNYRPKEECVYLLDEAYVLQERGSLLELVDPDLGSKYSSEKATLMLNVALLYTNASPTLRPTMSQVVSMLEGQTDVQDILSEPGFSTAPSKFKNIRNHFWQNPSPSQTQSISSSGPHSYSSVSNADIEENRTFQNILSKK</sequence>
<feature type="region of interest" description="Disordered" evidence="2">
    <location>
        <begin position="207"/>
        <end position="229"/>
    </location>
</feature>
<accession>A0ABM4UWZ4</accession>
<name>A0ABM4UWZ4_COFAR</name>
<keyword evidence="4" id="KW-1185">Reference proteome</keyword>
<dbReference type="Gene3D" id="1.10.510.10">
    <property type="entry name" value="Transferase(Phosphotransferase) domain 1"/>
    <property type="match status" value="1"/>
</dbReference>
<comment type="subcellular location">
    <subcellularLocation>
        <location evidence="1">Membrane</location>
        <topology evidence="1">Single-pass type I membrane protein</topology>
    </subcellularLocation>
</comment>
<feature type="domain" description="Protein kinase" evidence="3">
    <location>
        <begin position="1"/>
        <end position="184"/>
    </location>
</feature>
<evidence type="ECO:0000256" key="1">
    <source>
        <dbReference type="ARBA" id="ARBA00004479"/>
    </source>
</evidence>
<dbReference type="Pfam" id="PF07714">
    <property type="entry name" value="PK_Tyr_Ser-Thr"/>
    <property type="match status" value="1"/>
</dbReference>
<dbReference type="InterPro" id="IPR000719">
    <property type="entry name" value="Prot_kinase_dom"/>
</dbReference>
<dbReference type="InterPro" id="IPR001245">
    <property type="entry name" value="Ser-Thr/Tyr_kinase_cat_dom"/>
</dbReference>